<feature type="region of interest" description="Disordered" evidence="1">
    <location>
        <begin position="101"/>
        <end position="156"/>
    </location>
</feature>
<keyword evidence="2" id="KW-1185">Reference proteome</keyword>
<name>A0AB39ZYT6_DROSZ</name>
<dbReference type="RefSeq" id="XP_016945723.3">
    <property type="nucleotide sequence ID" value="XM_017090234.4"/>
</dbReference>
<evidence type="ECO:0000256" key="1">
    <source>
        <dbReference type="SAM" id="MobiDB-lite"/>
    </source>
</evidence>
<proteinExistence type="predicted"/>
<organism evidence="2 3">
    <name type="scientific">Drosophila suzukii</name>
    <name type="common">Spotted-wing drosophila fruit fly</name>
    <dbReference type="NCBI Taxonomy" id="28584"/>
    <lineage>
        <taxon>Eukaryota</taxon>
        <taxon>Metazoa</taxon>
        <taxon>Ecdysozoa</taxon>
        <taxon>Arthropoda</taxon>
        <taxon>Hexapoda</taxon>
        <taxon>Insecta</taxon>
        <taxon>Pterygota</taxon>
        <taxon>Neoptera</taxon>
        <taxon>Endopterygota</taxon>
        <taxon>Diptera</taxon>
        <taxon>Brachycera</taxon>
        <taxon>Muscomorpha</taxon>
        <taxon>Ephydroidea</taxon>
        <taxon>Drosophilidae</taxon>
        <taxon>Drosophila</taxon>
        <taxon>Sophophora</taxon>
    </lineage>
</organism>
<protein>
    <submittedName>
        <fullName evidence="3">Probable DNA-directed RNA polymerase subunit delta</fullName>
    </submittedName>
</protein>
<dbReference type="Proteomes" id="UP001652628">
    <property type="component" value="Chromosome 2L"/>
</dbReference>
<gene>
    <name evidence="3" type="primary">LOC108021490</name>
</gene>
<sequence length="156" mass="18002">MMSIRKSKLLQSLEESVVPIDHEDVVRSIADQIRHPLIDPIERNLGYKEDLSILHLEDAIKFRDTMQSFNILPTAESLDEVMPVKDEDLGEMLEALTEVILNEANEGMEEEEDDEDVDEDDDEDMEEDEDEDNDFDNEEEAINNPGEISDQNNNFF</sequence>
<feature type="compositionally biased region" description="Acidic residues" evidence="1">
    <location>
        <begin position="106"/>
        <end position="141"/>
    </location>
</feature>
<keyword evidence="3" id="KW-0804">Transcription</keyword>
<accession>A0AB39ZYT6</accession>
<keyword evidence="3" id="KW-0240">DNA-directed RNA polymerase</keyword>
<evidence type="ECO:0000313" key="3">
    <source>
        <dbReference type="RefSeq" id="XP_016945723.3"/>
    </source>
</evidence>
<dbReference type="AlphaFoldDB" id="A0AB39ZYT6"/>
<evidence type="ECO:0000313" key="2">
    <source>
        <dbReference type="Proteomes" id="UP001652628"/>
    </source>
</evidence>
<reference evidence="3" key="1">
    <citation type="submission" date="2025-08" db="UniProtKB">
        <authorList>
            <consortium name="RefSeq"/>
        </authorList>
    </citation>
    <scope>IDENTIFICATION</scope>
</reference>
<dbReference type="GO" id="GO:0000428">
    <property type="term" value="C:DNA-directed RNA polymerase complex"/>
    <property type="evidence" value="ECO:0007669"/>
    <property type="project" value="UniProtKB-KW"/>
</dbReference>
<dbReference type="GeneID" id="108021490"/>